<dbReference type="SMART" id="SM00066">
    <property type="entry name" value="GAL4"/>
    <property type="match status" value="1"/>
</dbReference>
<dbReference type="EMBL" id="HE681723">
    <property type="protein sequence ID" value="CCG23685.1"/>
    <property type="molecule type" value="Genomic_DNA"/>
</dbReference>
<feature type="compositionally biased region" description="Basic and acidic residues" evidence="1">
    <location>
        <begin position="1"/>
        <end position="10"/>
    </location>
</feature>
<dbReference type="SUPFAM" id="SSF57701">
    <property type="entry name" value="Zn2/Cys6 DNA-binding domain"/>
    <property type="match status" value="1"/>
</dbReference>
<dbReference type="OrthoDB" id="4356994at2759"/>
<dbReference type="eggNOG" id="ENOG502QR47">
    <property type="taxonomic scope" value="Eukaryota"/>
</dbReference>
<evidence type="ECO:0000313" key="3">
    <source>
        <dbReference type="EMBL" id="CCG23685.1"/>
    </source>
</evidence>
<feature type="domain" description="Zn(2)-C6 fungal-type" evidence="2">
    <location>
        <begin position="245"/>
        <end position="276"/>
    </location>
</feature>
<dbReference type="PANTHER" id="PTHR47785:SF5">
    <property type="entry name" value="ZN(II)2CYS6 TRANSCRIPTION FACTOR (EUROFUNG)"/>
    <property type="match status" value="1"/>
</dbReference>
<dbReference type="AlphaFoldDB" id="H8X6S4"/>
<dbReference type="GO" id="GO:0000981">
    <property type="term" value="F:DNA-binding transcription factor activity, RNA polymerase II-specific"/>
    <property type="evidence" value="ECO:0007669"/>
    <property type="project" value="InterPro"/>
</dbReference>
<dbReference type="RefSeq" id="XP_003869818.1">
    <property type="nucleotide sequence ID" value="XM_003869769.1"/>
</dbReference>
<dbReference type="PANTHER" id="PTHR47785">
    <property type="entry name" value="ZN(II)2CYS6 TRANSCRIPTION FACTOR (EUROFUNG)-RELATED-RELATED"/>
    <property type="match status" value="1"/>
</dbReference>
<feature type="region of interest" description="Disordered" evidence="1">
    <location>
        <begin position="1"/>
        <end position="85"/>
    </location>
</feature>
<dbReference type="KEGG" id="cot:CORT_0E00960"/>
<dbReference type="PROSITE" id="PS00463">
    <property type="entry name" value="ZN2_CY6_FUNGAL_1"/>
    <property type="match status" value="1"/>
</dbReference>
<feature type="compositionally biased region" description="Low complexity" evidence="1">
    <location>
        <begin position="63"/>
        <end position="72"/>
    </location>
</feature>
<dbReference type="Pfam" id="PF00172">
    <property type="entry name" value="Zn_clus"/>
    <property type="match status" value="1"/>
</dbReference>
<accession>H8X6S4</accession>
<dbReference type="Proteomes" id="UP000005018">
    <property type="component" value="Chromosome 5"/>
</dbReference>
<dbReference type="Gene3D" id="4.10.240.10">
    <property type="entry name" value="Zn(2)-C6 fungal-type DNA-binding domain"/>
    <property type="match status" value="1"/>
</dbReference>
<dbReference type="HOGENOM" id="CLU_011023_0_0_1"/>
<feature type="region of interest" description="Disordered" evidence="1">
    <location>
        <begin position="130"/>
        <end position="233"/>
    </location>
</feature>
<dbReference type="PROSITE" id="PS50048">
    <property type="entry name" value="ZN2_CY6_FUNGAL_2"/>
    <property type="match status" value="1"/>
</dbReference>
<feature type="compositionally biased region" description="Polar residues" evidence="1">
    <location>
        <begin position="154"/>
        <end position="168"/>
    </location>
</feature>
<feature type="compositionally biased region" description="Polar residues" evidence="1">
    <location>
        <begin position="31"/>
        <end position="41"/>
    </location>
</feature>
<dbReference type="InterPro" id="IPR001138">
    <property type="entry name" value="Zn2Cys6_DnaBD"/>
</dbReference>
<dbReference type="InterPro" id="IPR053181">
    <property type="entry name" value="EcdB-like_regulator"/>
</dbReference>
<dbReference type="CDD" id="cd00067">
    <property type="entry name" value="GAL4"/>
    <property type="match status" value="1"/>
</dbReference>
<name>H8X6S4_CANO9</name>
<gene>
    <name evidence="3" type="ORF">CORT_0E00960</name>
</gene>
<proteinExistence type="predicted"/>
<evidence type="ECO:0000313" key="4">
    <source>
        <dbReference type="Proteomes" id="UP000005018"/>
    </source>
</evidence>
<sequence>MSNQESHRGDNSNNTQYQQRQPPPGAFYLQQYPTGYFQTQPLPEPPQYLNQQFRPPPPPPPSQQQQQQLPLPHSLNARNDQQTQQQIPPSLLPGVQLYYPLTYQQILPFSQYAPTQLQPNQPVVDYQYQSPSQQPLQNFAPPVATNCGPVRFQGDTNSISKPQSQSPTVKKEFEQGQHSAVSQVPPPPTVSSSSPSQSSTRSKHQSPSLEKSSVEERPSKKRPKSVAKLLSRTSVTYPRKRAVTACDTCRLKKTKCDNVRPLCGSCARNGNSNCQYSTDDQLNDYSSYDPASLNILTKLDVILKDLNQIKTNGSGCTCTSSDKSATKTVNNGAGNGVDKRTKEQEFGDCIWNMSVTSIIDWNMFKQDLHVTQDEVDNTKQRLLNLYDRNNFILHGENEATHAFEEKFNDFKIAEQLLMGNFTNIINSFFVNMYTKLPILNVCEFFTALELYQFLLSKMPQLTFVKVLEMFEKEDLPRSIVQVYQDAKIELNDWEIEKLNLLVEFIPLILLISALGVSAIPVHLNNLTTFKNSLDESASTSLGCLSGANCFDGIPTTFTSNRTLIAYKLLAYSQSIIQMFPFVMRENTIRSTQYYLLKSQLHLQNNNPLRAHKFIVSASRNIMYYLQKTNSISNSDRENKEVLDRLFWTCLKLESELNTELSPFVSLSGIHHFTPPTLFPKVPEPLTDQNRGKYSGSVLKLTQKYDDQYTWYYFLTEIAVRKVENKMLDDLYSLESTMNHAWDSERFATETVWTDFVRYLNQYNGIINSLTPEIRHFVLQEVDVDYIHKRIKKKYDRAQNNGSNGMNDQSQQPREESAELYNDIFDNLDEFLIDDDLLLRAQSESIMYIKTRVLASKLLLFRPLVYLILEDKIPLLELINAAASVFSNSISQQSVLLESNLGFDTPISSDSNTITDSNEFSSSLDIDLDFFNLNNAPLFYQKQYPDEDFSALIEYTKSGLDDATPESDEEYFKINDMATARAKILRIFFQNLISIPKLNIPRLSCHRHPGSWYYIRNLFIGSVMQYLLFKKIQQVIITAGSSKELQNLTTQSMGGEGDASGDTQAKSFEEIVQMVSSVVGKESIVTNLEHSKIVFEYWKDEMPDCGIYQEFIIKMLAEL</sequence>
<organism evidence="3 4">
    <name type="scientific">Candida orthopsilosis (strain 90-125)</name>
    <name type="common">Yeast</name>
    <dbReference type="NCBI Taxonomy" id="1136231"/>
    <lineage>
        <taxon>Eukaryota</taxon>
        <taxon>Fungi</taxon>
        <taxon>Dikarya</taxon>
        <taxon>Ascomycota</taxon>
        <taxon>Saccharomycotina</taxon>
        <taxon>Pichiomycetes</taxon>
        <taxon>Debaryomycetaceae</taxon>
        <taxon>Candida/Lodderomyces clade</taxon>
        <taxon>Candida</taxon>
    </lineage>
</organism>
<evidence type="ECO:0000256" key="1">
    <source>
        <dbReference type="SAM" id="MobiDB-lite"/>
    </source>
</evidence>
<feature type="compositionally biased region" description="Polar residues" evidence="1">
    <location>
        <begin position="11"/>
        <end position="20"/>
    </location>
</feature>
<feature type="compositionally biased region" description="Low complexity" evidence="1">
    <location>
        <begin position="190"/>
        <end position="208"/>
    </location>
</feature>
<reference evidence="3 4" key="1">
    <citation type="journal article" date="2012" name="PLoS ONE">
        <title>Sequence and analysis of the genome of the pathogenic yeast Candida orthopsilosis.</title>
        <authorList>
            <person name="Riccombeni A."/>
            <person name="Vidanes G."/>
            <person name="Proux-Wera E."/>
            <person name="Wolfe K.H."/>
            <person name="Butler G."/>
        </authorList>
    </citation>
    <scope>NUCLEOTIDE SEQUENCE [LARGE SCALE GENOMIC DNA]</scope>
    <source>
        <strain evidence="3 4">Co 90-125</strain>
    </source>
</reference>
<evidence type="ECO:0000259" key="2">
    <source>
        <dbReference type="PROSITE" id="PS50048"/>
    </source>
</evidence>
<dbReference type="GeneID" id="14540987"/>
<keyword evidence="4" id="KW-1185">Reference proteome</keyword>
<protein>
    <submittedName>
        <fullName evidence="3">Zcf27 transcription factor</fullName>
    </submittedName>
</protein>
<dbReference type="GO" id="GO:0008270">
    <property type="term" value="F:zinc ion binding"/>
    <property type="evidence" value="ECO:0007669"/>
    <property type="project" value="InterPro"/>
</dbReference>
<dbReference type="InterPro" id="IPR036864">
    <property type="entry name" value="Zn2-C6_fun-type_DNA-bd_sf"/>
</dbReference>
<feature type="compositionally biased region" description="Polar residues" evidence="1">
    <location>
        <begin position="76"/>
        <end position="85"/>
    </location>
</feature>